<dbReference type="SUPFAM" id="SSF53756">
    <property type="entry name" value="UDP-Glycosyltransferase/glycogen phosphorylase"/>
    <property type="match status" value="1"/>
</dbReference>
<dbReference type="PANTHER" id="PTHR11468">
    <property type="entry name" value="GLYCOGEN PHOSPHORYLASE"/>
    <property type="match status" value="1"/>
</dbReference>
<evidence type="ECO:0000256" key="1">
    <source>
        <dbReference type="ARBA" id="ARBA00001275"/>
    </source>
</evidence>
<feature type="modified residue" description="N6-(pyridoxal phosphate)lysine" evidence="9">
    <location>
        <position position="730"/>
    </location>
</feature>
<reference evidence="11 12" key="1">
    <citation type="journal article" date="2013" name="Genome Biol.">
        <title>Genome of Acanthamoeba castellanii highlights extensive lateral gene transfer and early evolution of tyrosine kinase signaling.</title>
        <authorList>
            <person name="Clarke M."/>
            <person name="Lohan A.J."/>
            <person name="Liu B."/>
            <person name="Lagkouvardos I."/>
            <person name="Roy S."/>
            <person name="Zafar N."/>
            <person name="Bertelli C."/>
            <person name="Schilde C."/>
            <person name="Kianianmomeni A."/>
            <person name="Burglin T.R."/>
            <person name="Frech C."/>
            <person name="Turcotte B."/>
            <person name="Kopec K.O."/>
            <person name="Synnott J.M."/>
            <person name="Choo C."/>
            <person name="Paponov I."/>
            <person name="Finkler A."/>
            <person name="Soon Heng Tan C."/>
            <person name="Hutchins A.P."/>
            <person name="Weinmeier T."/>
            <person name="Rattei T."/>
            <person name="Chu J.S."/>
            <person name="Gimenez G."/>
            <person name="Irimia M."/>
            <person name="Rigden D.J."/>
            <person name="Fitzpatrick D.A."/>
            <person name="Lorenzo-Morales J."/>
            <person name="Bateman A."/>
            <person name="Chiu C.H."/>
            <person name="Tang P."/>
            <person name="Hegemann P."/>
            <person name="Fromm H."/>
            <person name="Raoult D."/>
            <person name="Greub G."/>
            <person name="Miranda-Saavedra D."/>
            <person name="Chen N."/>
            <person name="Nash P."/>
            <person name="Ginger M.L."/>
            <person name="Horn M."/>
            <person name="Schaap P."/>
            <person name="Caler L."/>
            <person name="Loftus B."/>
        </authorList>
    </citation>
    <scope>NUCLEOTIDE SEQUENCE [LARGE SCALE GENOMIC DNA]</scope>
    <source>
        <strain evidence="11 12">Neff</strain>
    </source>
</reference>
<dbReference type="FunFam" id="3.40.50.2000:FF:000002">
    <property type="entry name" value="Alpha-1,4 glucan phosphorylase"/>
    <property type="match status" value="1"/>
</dbReference>
<name>L8H8A5_ACACF</name>
<evidence type="ECO:0000313" key="11">
    <source>
        <dbReference type="EMBL" id="ELR21734.1"/>
    </source>
</evidence>
<accession>L8H8A5</accession>
<gene>
    <name evidence="11" type="ORF">ACA1_384690</name>
</gene>
<evidence type="ECO:0000256" key="7">
    <source>
        <dbReference type="ARBA" id="ARBA00022898"/>
    </source>
</evidence>
<evidence type="ECO:0000256" key="8">
    <source>
        <dbReference type="ARBA" id="ARBA00023277"/>
    </source>
</evidence>
<keyword evidence="5 10" id="KW-0328">Glycosyltransferase</keyword>
<dbReference type="AlphaFoldDB" id="L8H8A5"/>
<evidence type="ECO:0000256" key="5">
    <source>
        <dbReference type="ARBA" id="ARBA00022676"/>
    </source>
</evidence>
<dbReference type="GO" id="GO:0008184">
    <property type="term" value="F:glycogen phosphorylase activity"/>
    <property type="evidence" value="ECO:0007669"/>
    <property type="project" value="InterPro"/>
</dbReference>
<evidence type="ECO:0000256" key="10">
    <source>
        <dbReference type="RuleBase" id="RU000587"/>
    </source>
</evidence>
<dbReference type="GO" id="GO:0030170">
    <property type="term" value="F:pyridoxal phosphate binding"/>
    <property type="evidence" value="ECO:0007669"/>
    <property type="project" value="InterPro"/>
</dbReference>
<dbReference type="InterPro" id="IPR011833">
    <property type="entry name" value="Glycg_phsphrylas"/>
</dbReference>
<comment type="catalytic activity">
    <reaction evidence="1 10">
        <text>[(1-&gt;4)-alpha-D-glucosyl](n) + phosphate = [(1-&gt;4)-alpha-D-glucosyl](n-1) + alpha-D-glucose 1-phosphate</text>
        <dbReference type="Rhea" id="RHEA:41732"/>
        <dbReference type="Rhea" id="RHEA-COMP:9584"/>
        <dbReference type="Rhea" id="RHEA-COMP:9586"/>
        <dbReference type="ChEBI" id="CHEBI:15444"/>
        <dbReference type="ChEBI" id="CHEBI:43474"/>
        <dbReference type="ChEBI" id="CHEBI:58601"/>
        <dbReference type="EC" id="2.4.1.1"/>
    </reaction>
</comment>
<evidence type="ECO:0000256" key="3">
    <source>
        <dbReference type="ARBA" id="ARBA00006047"/>
    </source>
</evidence>
<dbReference type="PANTHER" id="PTHR11468:SF2">
    <property type="entry name" value="GLYCOGEN PHOSPHORYLASE 2"/>
    <property type="match status" value="1"/>
</dbReference>
<comment type="similarity">
    <text evidence="3 10">Belongs to the glycogen phosphorylase family.</text>
</comment>
<dbReference type="OrthoDB" id="9215500at2759"/>
<keyword evidence="6 10" id="KW-0808">Transferase</keyword>
<dbReference type="OMA" id="WLKQANP"/>
<dbReference type="Proteomes" id="UP000011083">
    <property type="component" value="Unassembled WGS sequence"/>
</dbReference>
<dbReference type="GO" id="GO:0005737">
    <property type="term" value="C:cytoplasm"/>
    <property type="evidence" value="ECO:0007669"/>
    <property type="project" value="TreeGrafter"/>
</dbReference>
<dbReference type="FunFam" id="3.40.50.2000:FF:000003">
    <property type="entry name" value="Alpha-1,4 glucan phosphorylase"/>
    <property type="match status" value="1"/>
</dbReference>
<protein>
    <recommendedName>
        <fullName evidence="10">Alpha-1,4 glucan phosphorylase</fullName>
        <ecNumber evidence="10">2.4.1.1</ecNumber>
    </recommendedName>
</protein>
<dbReference type="InterPro" id="IPR035090">
    <property type="entry name" value="Pyridoxal_P_attach_site"/>
</dbReference>
<evidence type="ECO:0000313" key="12">
    <source>
        <dbReference type="Proteomes" id="UP000011083"/>
    </source>
</evidence>
<dbReference type="VEuPathDB" id="AmoebaDB:ACA1_384690"/>
<evidence type="ECO:0000256" key="6">
    <source>
        <dbReference type="ARBA" id="ARBA00022679"/>
    </source>
</evidence>
<evidence type="ECO:0000256" key="9">
    <source>
        <dbReference type="PIRSR" id="PIRSR000460-1"/>
    </source>
</evidence>
<dbReference type="STRING" id="1257118.L8H8A5"/>
<dbReference type="Gene3D" id="3.40.50.2000">
    <property type="entry name" value="Glycogen Phosphorylase B"/>
    <property type="match status" value="2"/>
</dbReference>
<evidence type="ECO:0000256" key="2">
    <source>
        <dbReference type="ARBA" id="ARBA00001933"/>
    </source>
</evidence>
<proteinExistence type="inferred from homology"/>
<dbReference type="InterPro" id="IPR000811">
    <property type="entry name" value="Glyco_trans_35"/>
</dbReference>
<dbReference type="RefSeq" id="XP_004347116.1">
    <property type="nucleotide sequence ID" value="XM_004347066.1"/>
</dbReference>
<keyword evidence="12" id="KW-1185">Reference proteome</keyword>
<keyword evidence="7 9" id="KW-0663">Pyridoxal phosphate</keyword>
<sequence>MATSMMQHNKYQDEQQDQVLLDEQKQNIWKLLTAPTNRTKSAAAAEPTADDVAQQEELLADFVRHVKNTIAIPPQNPEKISNAVVYRALTLVLRDKLLERFHATHKHFEEQGVKETSYLSLEFLIGRSMQNTISNLELLSEYAQAMKRLGYKLEDLYEEECDAGLGNGGLGRLAACFMDSLATLNYPAWGYGLRYTYGIFTQKVVDGYQVETADAWLTGGNGYPWEVERKDVVYPVRFYGEVIQVGYKKYKWTGGEVVMAQAYDNLVPGYRTNNTLSIRLWSAKTPHEMDLAAFNAGEYGRAFENKVRTETITSVLYPNDHHYNGKELRLKQQFLFVSATLQDILNRFKRRHFGKNLELYAQLSMKQKVDHFRQFSDEVAIQLNDTHPTLGIPELIRLLVDEEGLEWKQAWKISKRTFGYTNHTVLPEALEEWPVWLVERLLPRHLQIIYDINYQFLEKIHARFGGDMDKISRLSVIREGPEKMVRMANLAIVGSHAVNGVAAIHSELVKTLVFPDFYDVWPGKFQNKTNGVTPRRWVMQSNPSLTRLITDTIKDDSWTLDMRPVEKLRAFADDAEFQRKWLEVKRINKMRLQKHIQKVMGIEISLDAIYDVHIKRIHEYKRQLLNILCVIDRYRTIKRMEPEERRQVVPRVVMFAGKAAPGYFMAKLIIKLTNNVANVVNNDPEIGDLLKVVFIPNYSVSQAEIIIPGTDLSQQISTAGTEASGTGNMKFAMNGALIIGTLDGANIEIREHIGEDNMFIFGARAEEIDGLKAKLRDGSLKMDKRFAEVLRMIGLGIFGDAKTFEPLIFSLQDGRDRYLLSHDFQDYLRAQAEVDEAWKDRKRWLRMSIMSTAGTAAFSSDRTIHKYAKKIWDIQACRSTSPRS</sequence>
<comment type="function">
    <text evidence="10">Allosteric enzyme that catalyzes the rate-limiting step in glycogen catabolism, the phosphorolytic cleavage of glycogen to produce glucose-1-phosphate, and plays a central role in maintaining cellular and organismal glucose homeostasis.</text>
</comment>
<keyword evidence="8 10" id="KW-0119">Carbohydrate metabolism</keyword>
<organism evidence="11 12">
    <name type="scientific">Acanthamoeba castellanii (strain ATCC 30010 / Neff)</name>
    <dbReference type="NCBI Taxonomy" id="1257118"/>
    <lineage>
        <taxon>Eukaryota</taxon>
        <taxon>Amoebozoa</taxon>
        <taxon>Discosea</taxon>
        <taxon>Longamoebia</taxon>
        <taxon>Centramoebida</taxon>
        <taxon>Acanthamoebidae</taxon>
        <taxon>Acanthamoeba</taxon>
    </lineage>
</organism>
<dbReference type="GeneID" id="14922645"/>
<dbReference type="Pfam" id="PF00343">
    <property type="entry name" value="Phosphorylase"/>
    <property type="match status" value="1"/>
</dbReference>
<keyword evidence="4" id="KW-0021">Allosteric enzyme</keyword>
<evidence type="ECO:0000256" key="4">
    <source>
        <dbReference type="ARBA" id="ARBA00022533"/>
    </source>
</evidence>
<dbReference type="PROSITE" id="PS00102">
    <property type="entry name" value="PHOSPHORYLASE"/>
    <property type="match status" value="1"/>
</dbReference>
<dbReference type="KEGG" id="acan:ACA1_384690"/>
<dbReference type="EC" id="2.4.1.1" evidence="10"/>
<dbReference type="GO" id="GO:0005980">
    <property type="term" value="P:glycogen catabolic process"/>
    <property type="evidence" value="ECO:0007669"/>
    <property type="project" value="UniProtKB-ARBA"/>
</dbReference>
<dbReference type="EMBL" id="KB007900">
    <property type="protein sequence ID" value="ELR21734.1"/>
    <property type="molecule type" value="Genomic_DNA"/>
</dbReference>
<dbReference type="CDD" id="cd04300">
    <property type="entry name" value="GT35_Glycogen_Phosphorylase"/>
    <property type="match status" value="1"/>
</dbReference>
<comment type="cofactor">
    <cofactor evidence="2 10">
        <name>pyridoxal 5'-phosphate</name>
        <dbReference type="ChEBI" id="CHEBI:597326"/>
    </cofactor>
</comment>
<dbReference type="NCBIfam" id="TIGR02093">
    <property type="entry name" value="P_ylase"/>
    <property type="match status" value="1"/>
</dbReference>
<dbReference type="PIRSF" id="PIRSF000460">
    <property type="entry name" value="Pprylas_GlgP"/>
    <property type="match status" value="1"/>
</dbReference>